<name>A0A9X1HNY1_9BACT</name>
<comment type="caution">
    <text evidence="3">The sequence shown here is derived from an EMBL/GenBank/DDBJ whole genome shotgun (WGS) entry which is preliminary data.</text>
</comment>
<evidence type="ECO:0000313" key="3">
    <source>
        <dbReference type="EMBL" id="MCA6073477.1"/>
    </source>
</evidence>
<feature type="chain" id="PRO_5040943537" description="CHRD domain-containing protein" evidence="2">
    <location>
        <begin position="20"/>
        <end position="169"/>
    </location>
</feature>
<proteinExistence type="inferred from homology"/>
<keyword evidence="4" id="KW-1185">Reference proteome</keyword>
<organism evidence="3 4">
    <name type="scientific">Fulvivirga sedimenti</name>
    <dbReference type="NCBI Taxonomy" id="2879465"/>
    <lineage>
        <taxon>Bacteria</taxon>
        <taxon>Pseudomonadati</taxon>
        <taxon>Bacteroidota</taxon>
        <taxon>Cytophagia</taxon>
        <taxon>Cytophagales</taxon>
        <taxon>Fulvivirgaceae</taxon>
        <taxon>Fulvivirga</taxon>
    </lineage>
</organism>
<dbReference type="PROSITE" id="PS51257">
    <property type="entry name" value="PROKAR_LIPOPROTEIN"/>
    <property type="match status" value="1"/>
</dbReference>
<evidence type="ECO:0008006" key="5">
    <source>
        <dbReference type="Google" id="ProtNLM"/>
    </source>
</evidence>
<sequence length="169" mass="18136">MKKLIFLLLPLFIFSCGNSSDEENIYTGESVTYSLFSGSDVGSAGQVEFRERTDGAVDVIITLDYFTGGGKYPVHLHYGDLSNPDAPQATLLSDFDGNTGKSVTTIRVLADETPFTYEGVKDFNGSVKIHLANTGADYDVIISAGNIGSNESKGFNLESIANCGQEVEL</sequence>
<reference evidence="3" key="1">
    <citation type="submission" date="2021-09" db="EMBL/GenBank/DDBJ databases">
        <title>Fulvivirga sp. isolated from coastal sediment.</title>
        <authorList>
            <person name="Yu H."/>
        </authorList>
    </citation>
    <scope>NUCLEOTIDE SEQUENCE</scope>
    <source>
        <strain evidence="3">1062</strain>
    </source>
</reference>
<dbReference type="SUPFAM" id="SSF49329">
    <property type="entry name" value="Cu,Zn superoxide dismutase-like"/>
    <property type="match status" value="1"/>
</dbReference>
<dbReference type="AlphaFoldDB" id="A0A9X1HNY1"/>
<dbReference type="Proteomes" id="UP001139409">
    <property type="component" value="Unassembled WGS sequence"/>
</dbReference>
<evidence type="ECO:0000313" key="4">
    <source>
        <dbReference type="Proteomes" id="UP001139409"/>
    </source>
</evidence>
<dbReference type="EMBL" id="JAIXNE010000001">
    <property type="protein sequence ID" value="MCA6073477.1"/>
    <property type="molecule type" value="Genomic_DNA"/>
</dbReference>
<dbReference type="GO" id="GO:0006801">
    <property type="term" value="P:superoxide metabolic process"/>
    <property type="evidence" value="ECO:0007669"/>
    <property type="project" value="InterPro"/>
</dbReference>
<comment type="similarity">
    <text evidence="1">Belongs to the Cu-Zn superoxide dismutase family.</text>
</comment>
<evidence type="ECO:0000256" key="1">
    <source>
        <dbReference type="ARBA" id="ARBA00010457"/>
    </source>
</evidence>
<keyword evidence="2" id="KW-0732">Signal</keyword>
<dbReference type="RefSeq" id="WP_225696593.1">
    <property type="nucleotide sequence ID" value="NZ_JAIXNE010000001.1"/>
</dbReference>
<gene>
    <name evidence="3" type="ORF">LDX50_01300</name>
</gene>
<accession>A0A9X1HNY1</accession>
<evidence type="ECO:0000256" key="2">
    <source>
        <dbReference type="SAM" id="SignalP"/>
    </source>
</evidence>
<protein>
    <recommendedName>
        <fullName evidence="5">CHRD domain-containing protein</fullName>
    </recommendedName>
</protein>
<dbReference type="GO" id="GO:0046872">
    <property type="term" value="F:metal ion binding"/>
    <property type="evidence" value="ECO:0007669"/>
    <property type="project" value="InterPro"/>
</dbReference>
<feature type="signal peptide" evidence="2">
    <location>
        <begin position="1"/>
        <end position="19"/>
    </location>
</feature>
<dbReference type="InterPro" id="IPR036423">
    <property type="entry name" value="SOD-like_Cu/Zn_dom_sf"/>
</dbReference>